<sequence length="107" mass="11585">MRNKIAKAAVVLALAAGSVFAVASPASAAPTCQTLSDLANTYFQVRCKSWNALTRYYAYGQCQYLGASYGVEGPRQSVGYANSWGPWSSFSCNITYKNYRTYILVGG</sequence>
<evidence type="ECO:0000313" key="2">
    <source>
        <dbReference type="EMBL" id="GAA1800559.1"/>
    </source>
</evidence>
<dbReference type="RefSeq" id="WP_344129206.1">
    <property type="nucleotide sequence ID" value="NZ_BAAALT010000057.1"/>
</dbReference>
<dbReference type="Proteomes" id="UP001500218">
    <property type="component" value="Unassembled WGS sequence"/>
</dbReference>
<keyword evidence="3" id="KW-1185">Reference proteome</keyword>
<accession>A0ABN2LX91</accession>
<evidence type="ECO:0000256" key="1">
    <source>
        <dbReference type="SAM" id="SignalP"/>
    </source>
</evidence>
<feature type="chain" id="PRO_5045037785" evidence="1">
    <location>
        <begin position="29"/>
        <end position="107"/>
    </location>
</feature>
<name>A0ABN2LX91_9ACTN</name>
<comment type="caution">
    <text evidence="2">The sequence shown here is derived from an EMBL/GenBank/DDBJ whole genome shotgun (WGS) entry which is preliminary data.</text>
</comment>
<organism evidence="2 3">
    <name type="scientific">Luedemannella flava</name>
    <dbReference type="NCBI Taxonomy" id="349316"/>
    <lineage>
        <taxon>Bacteria</taxon>
        <taxon>Bacillati</taxon>
        <taxon>Actinomycetota</taxon>
        <taxon>Actinomycetes</taxon>
        <taxon>Micromonosporales</taxon>
        <taxon>Micromonosporaceae</taxon>
        <taxon>Luedemannella</taxon>
    </lineage>
</organism>
<reference evidence="2 3" key="1">
    <citation type="journal article" date="2019" name="Int. J. Syst. Evol. Microbiol.">
        <title>The Global Catalogue of Microorganisms (GCM) 10K type strain sequencing project: providing services to taxonomists for standard genome sequencing and annotation.</title>
        <authorList>
            <consortium name="The Broad Institute Genomics Platform"/>
            <consortium name="The Broad Institute Genome Sequencing Center for Infectious Disease"/>
            <person name="Wu L."/>
            <person name="Ma J."/>
        </authorList>
    </citation>
    <scope>NUCLEOTIDE SEQUENCE [LARGE SCALE GENOMIC DNA]</scope>
    <source>
        <strain evidence="2 3">JCM 13250</strain>
    </source>
</reference>
<keyword evidence="1" id="KW-0732">Signal</keyword>
<feature type="signal peptide" evidence="1">
    <location>
        <begin position="1"/>
        <end position="28"/>
    </location>
</feature>
<proteinExistence type="predicted"/>
<gene>
    <name evidence="2" type="ORF">GCM10009682_22700</name>
</gene>
<protein>
    <submittedName>
        <fullName evidence="2">Uncharacterized protein</fullName>
    </submittedName>
</protein>
<evidence type="ECO:0000313" key="3">
    <source>
        <dbReference type="Proteomes" id="UP001500218"/>
    </source>
</evidence>
<dbReference type="EMBL" id="BAAALT010000057">
    <property type="protein sequence ID" value="GAA1800559.1"/>
    <property type="molecule type" value="Genomic_DNA"/>
</dbReference>